<dbReference type="Gene3D" id="1.10.287.1260">
    <property type="match status" value="1"/>
</dbReference>
<dbReference type="AlphaFoldDB" id="A0A840TP43"/>
<dbReference type="InterPro" id="IPR045275">
    <property type="entry name" value="MscS_archaea/bacteria_type"/>
</dbReference>
<dbReference type="GO" id="GO:0005886">
    <property type="term" value="C:plasma membrane"/>
    <property type="evidence" value="ECO:0007669"/>
    <property type="project" value="UniProtKB-SubCell"/>
</dbReference>
<name>A0A840TP43_9BACT</name>
<dbReference type="SUPFAM" id="SSF82861">
    <property type="entry name" value="Mechanosensitive channel protein MscS (YggB), transmembrane region"/>
    <property type="match status" value="1"/>
</dbReference>
<feature type="domain" description="Mechanosensitive ion channel transmembrane helices 2/3" evidence="10">
    <location>
        <begin position="71"/>
        <end position="113"/>
    </location>
</feature>
<keyword evidence="5 7" id="KW-1133">Transmembrane helix</keyword>
<dbReference type="SUPFAM" id="SSF50182">
    <property type="entry name" value="Sm-like ribonucleoproteins"/>
    <property type="match status" value="1"/>
</dbReference>
<dbReference type="PANTHER" id="PTHR30221:SF1">
    <property type="entry name" value="SMALL-CONDUCTANCE MECHANOSENSITIVE CHANNEL"/>
    <property type="match status" value="1"/>
</dbReference>
<dbReference type="InterPro" id="IPR023408">
    <property type="entry name" value="MscS_beta-dom_sf"/>
</dbReference>
<comment type="subcellular location">
    <subcellularLocation>
        <location evidence="1">Cell membrane</location>
        <topology evidence="1">Multi-pass membrane protein</topology>
    </subcellularLocation>
</comment>
<feature type="transmembrane region" description="Helical" evidence="7">
    <location>
        <begin position="64"/>
        <end position="88"/>
    </location>
</feature>
<dbReference type="Proteomes" id="UP000557307">
    <property type="component" value="Unassembled WGS sequence"/>
</dbReference>
<evidence type="ECO:0000259" key="8">
    <source>
        <dbReference type="Pfam" id="PF00924"/>
    </source>
</evidence>
<evidence type="ECO:0000259" key="10">
    <source>
        <dbReference type="Pfam" id="PF21088"/>
    </source>
</evidence>
<proteinExistence type="inferred from homology"/>
<organism evidence="11 12">
    <name type="scientific">Rhabdobacter roseus</name>
    <dbReference type="NCBI Taxonomy" id="1655419"/>
    <lineage>
        <taxon>Bacteria</taxon>
        <taxon>Pseudomonadati</taxon>
        <taxon>Bacteroidota</taxon>
        <taxon>Cytophagia</taxon>
        <taxon>Cytophagales</taxon>
        <taxon>Cytophagaceae</taxon>
        <taxon>Rhabdobacter</taxon>
    </lineage>
</organism>
<dbReference type="Pfam" id="PF00924">
    <property type="entry name" value="MS_channel_2nd"/>
    <property type="match status" value="1"/>
</dbReference>
<keyword evidence="6 7" id="KW-0472">Membrane</keyword>
<keyword evidence="3" id="KW-1003">Cell membrane</keyword>
<evidence type="ECO:0000313" key="11">
    <source>
        <dbReference type="EMBL" id="MBB5285124.1"/>
    </source>
</evidence>
<dbReference type="Pfam" id="PF21082">
    <property type="entry name" value="MS_channel_3rd"/>
    <property type="match status" value="1"/>
</dbReference>
<dbReference type="SUPFAM" id="SSF82689">
    <property type="entry name" value="Mechanosensitive channel protein MscS (YggB), C-terminal domain"/>
    <property type="match status" value="1"/>
</dbReference>
<dbReference type="PANTHER" id="PTHR30221">
    <property type="entry name" value="SMALL-CONDUCTANCE MECHANOSENSITIVE CHANNEL"/>
    <property type="match status" value="1"/>
</dbReference>
<evidence type="ECO:0000256" key="6">
    <source>
        <dbReference type="ARBA" id="ARBA00023136"/>
    </source>
</evidence>
<dbReference type="InterPro" id="IPR006685">
    <property type="entry name" value="MscS_channel_2nd"/>
</dbReference>
<dbReference type="EMBL" id="JACHGF010000004">
    <property type="protein sequence ID" value="MBB5285124.1"/>
    <property type="molecule type" value="Genomic_DNA"/>
</dbReference>
<evidence type="ECO:0000256" key="7">
    <source>
        <dbReference type="SAM" id="Phobius"/>
    </source>
</evidence>
<dbReference type="InterPro" id="IPR049278">
    <property type="entry name" value="MS_channel_C"/>
</dbReference>
<keyword evidence="12" id="KW-1185">Reference proteome</keyword>
<dbReference type="Gene3D" id="2.30.30.60">
    <property type="match status" value="1"/>
</dbReference>
<reference evidence="11 12" key="1">
    <citation type="submission" date="2020-08" db="EMBL/GenBank/DDBJ databases">
        <title>Genomic Encyclopedia of Type Strains, Phase IV (KMG-IV): sequencing the most valuable type-strain genomes for metagenomic binning, comparative biology and taxonomic classification.</title>
        <authorList>
            <person name="Goeker M."/>
        </authorList>
    </citation>
    <scope>NUCLEOTIDE SEQUENCE [LARGE SCALE GENOMIC DNA]</scope>
    <source>
        <strain evidence="11 12">DSM 105074</strain>
    </source>
</reference>
<dbReference type="Pfam" id="PF21088">
    <property type="entry name" value="MS_channel_1st"/>
    <property type="match status" value="1"/>
</dbReference>
<dbReference type="InterPro" id="IPR011066">
    <property type="entry name" value="MscS_channel_C_sf"/>
</dbReference>
<evidence type="ECO:0000256" key="3">
    <source>
        <dbReference type="ARBA" id="ARBA00022475"/>
    </source>
</evidence>
<feature type="transmembrane region" description="Helical" evidence="7">
    <location>
        <begin position="20"/>
        <end position="43"/>
    </location>
</feature>
<dbReference type="Gene3D" id="3.30.70.100">
    <property type="match status" value="1"/>
</dbReference>
<dbReference type="InterPro" id="IPR049142">
    <property type="entry name" value="MS_channel_1st"/>
</dbReference>
<feature type="transmembrane region" description="Helical" evidence="7">
    <location>
        <begin position="94"/>
        <end position="112"/>
    </location>
</feature>
<feature type="domain" description="Mechanosensitive ion channel MscS" evidence="8">
    <location>
        <begin position="114"/>
        <end position="181"/>
    </location>
</feature>
<sequence>MWLPVSEFITPIINKLTLWYKGALSLVPNFILAVLVVVLFSFLAKYARRFVTRMMRRMSHNISLVNLVSALTRVVIVAVGLFFALGILGLDKTVTSLLAGAGVIALAIGFAFQDITSNFISGTFIALQRPIRIGDVVETKDYFGKVKSINLRSVIIDNFAGQEVEIPSKEIFQNPIKNFSKSGERRMQIDCGISYSDDLAEVQRVAVAAVVALDFVRTDKPVELHFTEFGDSSINFLLWFWLDQTKAGPPLAKSEAIKAIKTAFDAHDISIPFPIRTLEFTPNANSVEVSMLSEQEK</sequence>
<evidence type="ECO:0000259" key="9">
    <source>
        <dbReference type="Pfam" id="PF21082"/>
    </source>
</evidence>
<evidence type="ECO:0000256" key="2">
    <source>
        <dbReference type="ARBA" id="ARBA00008017"/>
    </source>
</evidence>
<evidence type="ECO:0000256" key="1">
    <source>
        <dbReference type="ARBA" id="ARBA00004651"/>
    </source>
</evidence>
<dbReference type="InterPro" id="IPR011014">
    <property type="entry name" value="MscS_channel_TM-2"/>
</dbReference>
<evidence type="ECO:0000256" key="5">
    <source>
        <dbReference type="ARBA" id="ARBA00022989"/>
    </source>
</evidence>
<gene>
    <name evidence="11" type="ORF">HNQ92_003272</name>
</gene>
<keyword evidence="4 7" id="KW-0812">Transmembrane</keyword>
<dbReference type="GO" id="GO:0008381">
    <property type="term" value="F:mechanosensitive monoatomic ion channel activity"/>
    <property type="evidence" value="ECO:0007669"/>
    <property type="project" value="InterPro"/>
</dbReference>
<feature type="domain" description="Mechanosensitive ion channel MscS C-terminal" evidence="9">
    <location>
        <begin position="189"/>
        <end position="271"/>
    </location>
</feature>
<dbReference type="InterPro" id="IPR010920">
    <property type="entry name" value="LSM_dom_sf"/>
</dbReference>
<comment type="caution">
    <text evidence="11">The sequence shown here is derived from an EMBL/GenBank/DDBJ whole genome shotgun (WGS) entry which is preliminary data.</text>
</comment>
<evidence type="ECO:0000256" key="4">
    <source>
        <dbReference type="ARBA" id="ARBA00022692"/>
    </source>
</evidence>
<protein>
    <submittedName>
        <fullName evidence="11">Small conductance mechanosensitive channel</fullName>
    </submittedName>
</protein>
<accession>A0A840TP43</accession>
<dbReference type="RefSeq" id="WP_184175056.1">
    <property type="nucleotide sequence ID" value="NZ_JACHGF010000004.1"/>
</dbReference>
<evidence type="ECO:0000313" key="12">
    <source>
        <dbReference type="Proteomes" id="UP000557307"/>
    </source>
</evidence>
<comment type="similarity">
    <text evidence="2">Belongs to the MscS (TC 1.A.23) family.</text>
</comment>